<feature type="domain" description="EF-hand" evidence="2">
    <location>
        <begin position="48"/>
        <end position="83"/>
    </location>
</feature>
<feature type="transmembrane region" description="Helical" evidence="1">
    <location>
        <begin position="577"/>
        <end position="603"/>
    </location>
</feature>
<dbReference type="PROSITE" id="PS50222">
    <property type="entry name" value="EF_HAND_2"/>
    <property type="match status" value="1"/>
</dbReference>
<accession>A0ABQ2WMU6</accession>
<keyword evidence="1" id="KW-0812">Transmembrane</keyword>
<comment type="caution">
    <text evidence="3">The sequence shown here is derived from an EMBL/GenBank/DDBJ whole genome shotgun (WGS) entry which is preliminary data.</text>
</comment>
<gene>
    <name evidence="3" type="ORF">GCM10008111_18550</name>
</gene>
<sequence>MSTSTSAHQWRFFRSGGFDQVAITTAADLQHLALLDPKLWTVLNCPTTGLEFDDKTLAIMDQDGDGQIRVPEILAAVRFSCERLTNADVMFAAPGLPLSSIAEHDSVGAGIKEAARQVLAYSGKDADQLIQVADLQDSTRLFSADHFNGDGVIMPELTTDPVLQQLMVDIISTQGGVADRSGGVGVNQDTLTQFWQQAEHVAAWHTAFTESEGQLCPLAGETAEAVAIFESVNAKINDYFVRCQLAAFDARAVDSLNPVAGLYDALANRVVAGADQDIADLPLSAIAADKPLSLTTGVNPAWAEKIAQFSAKVLTPLLGKTCTELTYSDWQQVSTQLAAWRNWMAQKPDSALHTLGLTRIQEILASDGQLALQALITADLAASTFADNLAALEQLVRYQRDLVTLLRNFVSFSDFYQGETKAIFQAGTLYLDQRSCELVLQVADLARHATMAPFSGCYLVYCTCVRQGEAPINIVAALTAGDVDELMVSGRNGIFYDRKGRDWRASVTKVVAQPVSIRQAFWSPYRRMAAFIEAQVQKFAASRDKEIEAKTTSGVADSVAAPAAAPSNFDIAKFAGIFAAFGMAIGALGTALAAIVAGLFTLFWWQIPLVFIGVMLAISTPSMLMAFLTLRRRNLGPLLDANGWAMNTRAKINLPFGAALTGLAHLPAGAKRSLHDPYAEKKSRWPLVLVVIAIVVVGVVLLQQLGATPG</sequence>
<dbReference type="Proteomes" id="UP000634667">
    <property type="component" value="Unassembled WGS sequence"/>
</dbReference>
<name>A0ABQ2WMU6_9ALTE</name>
<dbReference type="InterPro" id="IPR002048">
    <property type="entry name" value="EF_hand_dom"/>
</dbReference>
<evidence type="ECO:0000259" key="2">
    <source>
        <dbReference type="PROSITE" id="PS50222"/>
    </source>
</evidence>
<proteinExistence type="predicted"/>
<organism evidence="3 4">
    <name type="scientific">Alishewanella tabrizica</name>
    <dbReference type="NCBI Taxonomy" id="671278"/>
    <lineage>
        <taxon>Bacteria</taxon>
        <taxon>Pseudomonadati</taxon>
        <taxon>Pseudomonadota</taxon>
        <taxon>Gammaproteobacteria</taxon>
        <taxon>Alteromonadales</taxon>
        <taxon>Alteromonadaceae</taxon>
        <taxon>Alishewanella</taxon>
    </lineage>
</organism>
<evidence type="ECO:0000313" key="3">
    <source>
        <dbReference type="EMBL" id="GGW62869.1"/>
    </source>
</evidence>
<feature type="transmembrane region" description="Helical" evidence="1">
    <location>
        <begin position="609"/>
        <end position="630"/>
    </location>
</feature>
<dbReference type="RefSeq" id="WP_189482797.1">
    <property type="nucleotide sequence ID" value="NZ_BMYR01000007.1"/>
</dbReference>
<feature type="transmembrane region" description="Helical" evidence="1">
    <location>
        <begin position="685"/>
        <end position="705"/>
    </location>
</feature>
<evidence type="ECO:0000256" key="1">
    <source>
        <dbReference type="SAM" id="Phobius"/>
    </source>
</evidence>
<protein>
    <recommendedName>
        <fullName evidence="2">EF-hand domain-containing protein</fullName>
    </recommendedName>
</protein>
<reference evidence="4" key="1">
    <citation type="journal article" date="2019" name="Int. J. Syst. Evol. Microbiol.">
        <title>The Global Catalogue of Microorganisms (GCM) 10K type strain sequencing project: providing services to taxonomists for standard genome sequencing and annotation.</title>
        <authorList>
            <consortium name="The Broad Institute Genomics Platform"/>
            <consortium name="The Broad Institute Genome Sequencing Center for Infectious Disease"/>
            <person name="Wu L."/>
            <person name="Ma J."/>
        </authorList>
    </citation>
    <scope>NUCLEOTIDE SEQUENCE [LARGE SCALE GENOMIC DNA]</scope>
    <source>
        <strain evidence="4">KCTC 23723</strain>
    </source>
</reference>
<keyword evidence="1" id="KW-1133">Transmembrane helix</keyword>
<dbReference type="EMBL" id="BMYR01000007">
    <property type="protein sequence ID" value="GGW62869.1"/>
    <property type="molecule type" value="Genomic_DNA"/>
</dbReference>
<keyword evidence="4" id="KW-1185">Reference proteome</keyword>
<keyword evidence="1" id="KW-0472">Membrane</keyword>
<evidence type="ECO:0000313" key="4">
    <source>
        <dbReference type="Proteomes" id="UP000634667"/>
    </source>
</evidence>